<dbReference type="EMBL" id="CP015163">
    <property type="protein sequence ID" value="AXB41183.1"/>
    <property type="molecule type" value="Genomic_DNA"/>
</dbReference>
<dbReference type="AlphaFoldDB" id="A0A344KZF9"/>
<dbReference type="RefSeq" id="WP_113690471.1">
    <property type="nucleotide sequence ID" value="NZ_CP015163.1"/>
</dbReference>
<dbReference type="Pfam" id="PF03572">
    <property type="entry name" value="Peptidase_S41"/>
    <property type="match status" value="1"/>
</dbReference>
<dbReference type="Proteomes" id="UP000250434">
    <property type="component" value="Chromosome"/>
</dbReference>
<accession>A0A344KZF9</accession>
<name>A0A344KZF9_9PSEU</name>
<dbReference type="PANTHER" id="PTHR11261">
    <property type="entry name" value="INTERPHOTORECEPTOR RETINOID-BINDING PROTEIN"/>
    <property type="match status" value="1"/>
</dbReference>
<evidence type="ECO:0000313" key="2">
    <source>
        <dbReference type="EMBL" id="AXB41183.1"/>
    </source>
</evidence>
<dbReference type="SUPFAM" id="SSF52096">
    <property type="entry name" value="ClpP/crotonase"/>
    <property type="match status" value="1"/>
</dbReference>
<dbReference type="Gene3D" id="3.30.750.44">
    <property type="match status" value="1"/>
</dbReference>
<evidence type="ECO:0000313" key="3">
    <source>
        <dbReference type="Proteomes" id="UP000250434"/>
    </source>
</evidence>
<dbReference type="CDD" id="cd07563">
    <property type="entry name" value="Peptidase_S41_IRBP"/>
    <property type="match status" value="1"/>
</dbReference>
<dbReference type="InterPro" id="IPR029045">
    <property type="entry name" value="ClpP/crotonase-like_dom_sf"/>
</dbReference>
<proteinExistence type="predicted"/>
<dbReference type="SMART" id="SM00245">
    <property type="entry name" value="TSPc"/>
    <property type="match status" value="1"/>
</dbReference>
<gene>
    <name evidence="2" type="ORF">A4R43_00520</name>
</gene>
<evidence type="ECO:0000259" key="1">
    <source>
        <dbReference type="SMART" id="SM00245"/>
    </source>
</evidence>
<dbReference type="GO" id="GO:0006508">
    <property type="term" value="P:proteolysis"/>
    <property type="evidence" value="ECO:0007669"/>
    <property type="project" value="InterPro"/>
</dbReference>
<dbReference type="InterPro" id="IPR005151">
    <property type="entry name" value="Tail-specific_protease"/>
</dbReference>
<keyword evidence="3" id="KW-1185">Reference proteome</keyword>
<dbReference type="KEGG" id="aab:A4R43_00520"/>
<dbReference type="OrthoDB" id="6397760at2"/>
<dbReference type="GO" id="GO:0008236">
    <property type="term" value="F:serine-type peptidase activity"/>
    <property type="evidence" value="ECO:0007669"/>
    <property type="project" value="InterPro"/>
</dbReference>
<feature type="domain" description="Tail specific protease" evidence="1">
    <location>
        <begin position="43"/>
        <end position="268"/>
    </location>
</feature>
<reference evidence="2 3" key="1">
    <citation type="submission" date="2016-04" db="EMBL/GenBank/DDBJ databases">
        <title>Complete genome sequence and analysis of deep-sea sediment isolate, Amycolatopsis sp. WP1.</title>
        <authorList>
            <person name="Wang H."/>
            <person name="Chen S."/>
            <person name="Wu Q."/>
        </authorList>
    </citation>
    <scope>NUCLEOTIDE SEQUENCE [LARGE SCALE GENOMIC DNA]</scope>
    <source>
        <strain evidence="2 3">WP1</strain>
    </source>
</reference>
<protein>
    <recommendedName>
        <fullName evidence="1">Tail specific protease domain-containing protein</fullName>
    </recommendedName>
</protein>
<organism evidence="2 3">
    <name type="scientific">Amycolatopsis albispora</name>
    <dbReference type="NCBI Taxonomy" id="1804986"/>
    <lineage>
        <taxon>Bacteria</taxon>
        <taxon>Bacillati</taxon>
        <taxon>Actinomycetota</taxon>
        <taxon>Actinomycetes</taxon>
        <taxon>Pseudonocardiales</taxon>
        <taxon>Pseudonocardiaceae</taxon>
        <taxon>Amycolatopsis</taxon>
    </lineage>
</organism>
<sequence>MTDFIQKLADLVRERYILDHDAPAITADVLSLDLTGLAPDAVAEVLTSRLQRTNNDRHLRVRHQPRGAATGFDSAEYEAHYAAEALRNAGGIREVRLLDDGAGVLTIAPYLSPVHLAEPYVRAAFTLLSSVTSLVIDLRGGRGGTPETVALICGHLLGAQAVHLQDVEERHRPPRQFWTTPAATRIDAPIRVLTSRETFSGCEELAYNLQAQGRAMVIGEVTGGGAHPVEAVALTDVLELHLPVARSVNAVTGTNWEQVGVRPDVECAAADALDIALRDHAGAVAIAQKPA</sequence>
<dbReference type="PANTHER" id="PTHR11261:SF3">
    <property type="entry name" value="RETINOL-BINDING PROTEIN 3"/>
    <property type="match status" value="1"/>
</dbReference>
<dbReference type="Gene3D" id="3.90.226.10">
    <property type="entry name" value="2-enoyl-CoA Hydratase, Chain A, domain 1"/>
    <property type="match status" value="1"/>
</dbReference>